<reference evidence="2 3" key="1">
    <citation type="journal article" date="2016" name="Genome Announc.">
        <title>First Complete Genome Sequence of a Subdivision 6 Acidobacterium Strain.</title>
        <authorList>
            <person name="Huang S."/>
            <person name="Vieira S."/>
            <person name="Bunk B."/>
            <person name="Riedel T."/>
            <person name="Sproer C."/>
            <person name="Overmann J."/>
        </authorList>
    </citation>
    <scope>NUCLEOTIDE SEQUENCE [LARGE SCALE GENOMIC DNA]</scope>
    <source>
        <strain evidence="3">DSM 100886 HEG_-6_39</strain>
    </source>
</reference>
<sequence length="218" mass="23211">MWNSTRSSWRRTLRGHSERGVALPGVLLLAAFLVGVTGWLVGHVRTDIEMRAANEEALLGSRLAESALQSVAMALGQQPDWTAVDALAVALPLTLPCPSSPVAVVPADEPTERNWLQDAMNASSRWGPDTPVWQPLWACHAAGVLGQWPARGRNPSVLVWVADDPEGDGQPLRSGNQRLMLAAVAHVGGQARGEASATVWRTGAGRPILLAAWRTTGG</sequence>
<evidence type="ECO:0008006" key="4">
    <source>
        <dbReference type="Google" id="ProtNLM"/>
    </source>
</evidence>
<dbReference type="Proteomes" id="UP000076079">
    <property type="component" value="Chromosome"/>
</dbReference>
<keyword evidence="1" id="KW-0472">Membrane</keyword>
<dbReference type="STRING" id="1855912.LuPra_04825"/>
<evidence type="ECO:0000313" key="3">
    <source>
        <dbReference type="Proteomes" id="UP000076079"/>
    </source>
</evidence>
<evidence type="ECO:0000256" key="1">
    <source>
        <dbReference type="SAM" id="Phobius"/>
    </source>
</evidence>
<proteinExistence type="predicted"/>
<evidence type="ECO:0000313" key="2">
    <source>
        <dbReference type="EMBL" id="AMY11574.1"/>
    </source>
</evidence>
<protein>
    <recommendedName>
        <fullName evidence="4">Tfp pilus assembly protein PilX</fullName>
    </recommendedName>
</protein>
<keyword evidence="1" id="KW-1133">Transmembrane helix</keyword>
<gene>
    <name evidence="2" type="ORF">LuPra_04825</name>
</gene>
<keyword evidence="1" id="KW-0812">Transmembrane</keyword>
<accession>A0A143PUS8</accession>
<dbReference type="EMBL" id="CP015136">
    <property type="protein sequence ID" value="AMY11574.1"/>
    <property type="molecule type" value="Genomic_DNA"/>
</dbReference>
<organism evidence="2 3">
    <name type="scientific">Luteitalea pratensis</name>
    <dbReference type="NCBI Taxonomy" id="1855912"/>
    <lineage>
        <taxon>Bacteria</taxon>
        <taxon>Pseudomonadati</taxon>
        <taxon>Acidobacteriota</taxon>
        <taxon>Vicinamibacteria</taxon>
        <taxon>Vicinamibacterales</taxon>
        <taxon>Vicinamibacteraceae</taxon>
        <taxon>Luteitalea</taxon>
    </lineage>
</organism>
<feature type="transmembrane region" description="Helical" evidence="1">
    <location>
        <begin position="21"/>
        <end position="41"/>
    </location>
</feature>
<name>A0A143PUS8_LUTPR</name>
<dbReference type="KEGG" id="abac:LuPra_04825"/>
<reference evidence="3" key="2">
    <citation type="submission" date="2016-04" db="EMBL/GenBank/DDBJ databases">
        <title>First Complete Genome Sequence of a Subdivision 6 Acidobacterium.</title>
        <authorList>
            <person name="Huang S."/>
            <person name="Vieira S."/>
            <person name="Bunk B."/>
            <person name="Riedel T."/>
            <person name="Sproeer C."/>
            <person name="Overmann J."/>
        </authorList>
    </citation>
    <scope>NUCLEOTIDE SEQUENCE [LARGE SCALE GENOMIC DNA]</scope>
    <source>
        <strain evidence="3">DSM 100886 HEG_-6_39</strain>
    </source>
</reference>
<keyword evidence="3" id="KW-1185">Reference proteome</keyword>
<dbReference type="AlphaFoldDB" id="A0A143PUS8"/>